<dbReference type="InterPro" id="IPR028098">
    <property type="entry name" value="Glyco_trans_4-like_N"/>
</dbReference>
<feature type="domain" description="Glycosyltransferase subfamily 4-like N-terminal" evidence="1">
    <location>
        <begin position="16"/>
        <end position="192"/>
    </location>
</feature>
<comment type="caution">
    <text evidence="2">The sequence shown here is derived from an EMBL/GenBank/DDBJ whole genome shotgun (WGS) entry which is preliminary data.</text>
</comment>
<dbReference type="SUPFAM" id="SSF53756">
    <property type="entry name" value="UDP-Glycosyltransferase/glycogen phosphorylase"/>
    <property type="match status" value="1"/>
</dbReference>
<evidence type="ECO:0000313" key="3">
    <source>
        <dbReference type="Proteomes" id="UP000570166"/>
    </source>
</evidence>
<dbReference type="InterPro" id="IPR024004">
    <property type="entry name" value="PEP-CTERM/XrtA_GlycosylTrfase"/>
</dbReference>
<keyword evidence="3" id="KW-1185">Reference proteome</keyword>
<dbReference type="Pfam" id="PF13692">
    <property type="entry name" value="Glyco_trans_1_4"/>
    <property type="match status" value="1"/>
</dbReference>
<dbReference type="InterPro" id="IPR050194">
    <property type="entry name" value="Glycosyltransferase_grp1"/>
</dbReference>
<sequence length="423" mass="45604">MRILHILDHSLPLHSGYAFRTRAILKAQAALGLEVAGVTGARHVRQAEASAGAWETHDGLRFFRGGDAPVGKPVFSEIREVRAFTRAILQAAEEFRPDVLHAHSPVLTALAARSAAKTLGLPLVYEIRAFWEDAAVGNGTGTEGSLRYRATKALETWAVNRADAVAVICEGLRGDLIVRGVPADKIMVSPNGVDLGLFGDPPPPDEALRAKLGLDGAEVVGFIGSFYDYEGIDDLIAAMPALVAARPEAHLLLVGGGPRADALKAQAEASPMADRIHFVGRVPHSEVELYYSLIDILCYPRKKMRLTDLVTPLKPLEAMAQRRLVAASDIGGHRELIRDGETGTLFAPDDPAAIAASLAGLFAASDSWDARREAGRRFVEEERDWASNAKRYLPVYQRVARKSVVSAIKAPAEPRGTRVDALP</sequence>
<dbReference type="RefSeq" id="WP_160364941.1">
    <property type="nucleotide sequence ID" value="NZ_JACEIB010000001.1"/>
</dbReference>
<dbReference type="Pfam" id="PF13579">
    <property type="entry name" value="Glyco_trans_4_4"/>
    <property type="match status" value="1"/>
</dbReference>
<dbReference type="Gene3D" id="3.40.50.2000">
    <property type="entry name" value="Glycogen Phosphorylase B"/>
    <property type="match status" value="2"/>
</dbReference>
<accession>A0A838L2I0</accession>
<name>A0A838L2I0_9SPHN</name>
<dbReference type="PANTHER" id="PTHR45947:SF3">
    <property type="entry name" value="SULFOQUINOVOSYL TRANSFERASE SQD2"/>
    <property type="match status" value="1"/>
</dbReference>
<evidence type="ECO:0000313" key="2">
    <source>
        <dbReference type="EMBL" id="MBA2932855.1"/>
    </source>
</evidence>
<dbReference type="CDD" id="cd03794">
    <property type="entry name" value="GT4_WbuB-like"/>
    <property type="match status" value="1"/>
</dbReference>
<dbReference type="PANTHER" id="PTHR45947">
    <property type="entry name" value="SULFOQUINOVOSYL TRANSFERASE SQD2"/>
    <property type="match status" value="1"/>
</dbReference>
<gene>
    <name evidence="2" type="ORF">HZF05_01975</name>
</gene>
<dbReference type="EMBL" id="JACEIB010000001">
    <property type="protein sequence ID" value="MBA2932855.1"/>
    <property type="molecule type" value="Genomic_DNA"/>
</dbReference>
<protein>
    <submittedName>
        <fullName evidence="2">Glycosyltransferase, exosortase A system-associated</fullName>
    </submittedName>
</protein>
<dbReference type="Proteomes" id="UP000570166">
    <property type="component" value="Unassembled WGS sequence"/>
</dbReference>
<dbReference type="NCBIfam" id="TIGR04063">
    <property type="entry name" value="stp3"/>
    <property type="match status" value="1"/>
</dbReference>
<evidence type="ECO:0000259" key="1">
    <source>
        <dbReference type="Pfam" id="PF13579"/>
    </source>
</evidence>
<reference evidence="2 3" key="1">
    <citation type="submission" date="2020-07" db="EMBL/GenBank/DDBJ databases">
        <authorList>
            <person name="Sun Q."/>
        </authorList>
    </citation>
    <scope>NUCLEOTIDE SEQUENCE [LARGE SCALE GENOMIC DNA]</scope>
    <source>
        <strain evidence="2 3">CGMCC 1.13654</strain>
    </source>
</reference>
<proteinExistence type="predicted"/>
<keyword evidence="2" id="KW-0808">Transferase</keyword>
<dbReference type="GO" id="GO:0016758">
    <property type="term" value="F:hexosyltransferase activity"/>
    <property type="evidence" value="ECO:0007669"/>
    <property type="project" value="TreeGrafter"/>
</dbReference>
<dbReference type="AlphaFoldDB" id="A0A838L2I0"/>
<organism evidence="2 3">
    <name type="scientific">Sphingomonas chungangi</name>
    <dbReference type="NCBI Taxonomy" id="2683589"/>
    <lineage>
        <taxon>Bacteria</taxon>
        <taxon>Pseudomonadati</taxon>
        <taxon>Pseudomonadota</taxon>
        <taxon>Alphaproteobacteria</taxon>
        <taxon>Sphingomonadales</taxon>
        <taxon>Sphingomonadaceae</taxon>
        <taxon>Sphingomonas</taxon>
    </lineage>
</organism>